<evidence type="ECO:0000313" key="1">
    <source>
        <dbReference type="EMBL" id="NKE46442.1"/>
    </source>
</evidence>
<dbReference type="Proteomes" id="UP000765160">
    <property type="component" value="Unassembled WGS sequence"/>
</dbReference>
<sequence>MALDWLAGCLARHHSRQDLAGLCPHLRRDLGLTDAAVAREVAKPCWRS</sequence>
<keyword evidence="2" id="KW-1185">Reference proteome</keyword>
<gene>
    <name evidence="1" type="ORF">HB662_16790</name>
</gene>
<proteinExistence type="predicted"/>
<protein>
    <submittedName>
        <fullName evidence="1">DUF1127 domain-containing protein</fullName>
    </submittedName>
</protein>
<organism evidence="1 2">
    <name type="scientific">Falsiroseomonas frigidaquae</name>
    <dbReference type="NCBI Taxonomy" id="487318"/>
    <lineage>
        <taxon>Bacteria</taxon>
        <taxon>Pseudomonadati</taxon>
        <taxon>Pseudomonadota</taxon>
        <taxon>Alphaproteobacteria</taxon>
        <taxon>Acetobacterales</taxon>
        <taxon>Roseomonadaceae</taxon>
        <taxon>Falsiroseomonas</taxon>
    </lineage>
</organism>
<evidence type="ECO:0000313" key="2">
    <source>
        <dbReference type="Proteomes" id="UP000765160"/>
    </source>
</evidence>
<reference evidence="1 2" key="1">
    <citation type="submission" date="2020-03" db="EMBL/GenBank/DDBJ databases">
        <title>Roseomonas selenitidurans sp. nov. isolated from soil.</title>
        <authorList>
            <person name="Liu H."/>
        </authorList>
    </citation>
    <scope>NUCLEOTIDE SEQUENCE [LARGE SCALE GENOMIC DNA]</scope>
    <source>
        <strain evidence="1 2">JCM 15073</strain>
    </source>
</reference>
<name>A0ABX1F273_9PROT</name>
<comment type="caution">
    <text evidence="1">The sequence shown here is derived from an EMBL/GenBank/DDBJ whole genome shotgun (WGS) entry which is preliminary data.</text>
</comment>
<dbReference type="EMBL" id="JAAVTX010000005">
    <property type="protein sequence ID" value="NKE46442.1"/>
    <property type="molecule type" value="Genomic_DNA"/>
</dbReference>
<accession>A0ABX1F273</accession>